<dbReference type="InterPro" id="IPR058530">
    <property type="entry name" value="Baseplate_J-like_C"/>
</dbReference>
<accession>A0A133ZG95</accession>
<feature type="domain" description="Baseplate J-like central" evidence="2">
    <location>
        <begin position="176"/>
        <end position="258"/>
    </location>
</feature>
<dbReference type="Pfam" id="PF26079">
    <property type="entry name" value="Baseplate_J_C"/>
    <property type="match status" value="1"/>
</dbReference>
<dbReference type="AlphaFoldDB" id="A0A133ZG95"/>
<comment type="caution">
    <text evidence="4">The sequence shown here is derived from an EMBL/GenBank/DDBJ whole genome shotgun (WGS) entry which is preliminary data.</text>
</comment>
<evidence type="ECO:0000256" key="1">
    <source>
        <dbReference type="ARBA" id="ARBA00038087"/>
    </source>
</evidence>
<dbReference type="EMBL" id="LSDA01000126">
    <property type="protein sequence ID" value="KXB54474.1"/>
    <property type="molecule type" value="Genomic_DNA"/>
</dbReference>
<reference evidence="5" key="1">
    <citation type="submission" date="2016-01" db="EMBL/GenBank/DDBJ databases">
        <authorList>
            <person name="Mitreva M."/>
            <person name="Pepin K.H."/>
            <person name="Mihindukulasuriya K.A."/>
            <person name="Fulton R."/>
            <person name="Fronick C."/>
            <person name="O'Laughlin M."/>
            <person name="Miner T."/>
            <person name="Herter B."/>
            <person name="Rosa B.A."/>
            <person name="Cordes M."/>
            <person name="Tomlinson C."/>
            <person name="Wollam A."/>
            <person name="Palsikar V.B."/>
            <person name="Mardis E.R."/>
            <person name="Wilson R.K."/>
        </authorList>
    </citation>
    <scope>NUCLEOTIDE SEQUENCE [LARGE SCALE GENOMIC DNA]</scope>
    <source>
        <strain evidence="5">DNF00896</strain>
    </source>
</reference>
<keyword evidence="5" id="KW-1185">Reference proteome</keyword>
<evidence type="ECO:0000313" key="4">
    <source>
        <dbReference type="EMBL" id="KXB54474.1"/>
    </source>
</evidence>
<dbReference type="PANTHER" id="PTHR37829:SF3">
    <property type="entry name" value="PROTEIN JAYE-RELATED"/>
    <property type="match status" value="1"/>
</dbReference>
<dbReference type="Proteomes" id="UP000070394">
    <property type="component" value="Unassembled WGS sequence"/>
</dbReference>
<gene>
    <name evidence="4" type="ORF">HMPREF1866_02326</name>
</gene>
<organism evidence="4 5">
    <name type="scientific">Lachnoanaerobaculum saburreum</name>
    <dbReference type="NCBI Taxonomy" id="467210"/>
    <lineage>
        <taxon>Bacteria</taxon>
        <taxon>Bacillati</taxon>
        <taxon>Bacillota</taxon>
        <taxon>Clostridia</taxon>
        <taxon>Lachnospirales</taxon>
        <taxon>Lachnospiraceae</taxon>
        <taxon>Lachnoanaerobaculum</taxon>
    </lineage>
</organism>
<sequence length="355" mass="39057">MFEENTYENIINRVLARVDDSLDKREGSVIFSAVAPVCAELAQAYIALGYLIDCTFADTAPREFLIRRALERGLIPTKATYAKAVALFNIDVDIGKRFSSLKFNWTVSEKISTGKFYIICETAGSLPNAERGNLIPIEYIDGLETASIESIEVYGEDEEDTEEFRKRYFSSFESQAFGGNKRDYYQKITTIDGVGGCKIFRATDSKGLKAPGHVLAIITNSEYGSASETLVSNAQRTVDPNGDQMGDGLAPIGHICHIESVKAKSINIDTNIVYDAGYSFNALQSQINKAIDGYLYELNKSWDTVENVVVRISNIESRILAINGIKDIADTKLNGSPSNVILDKDTIAVRGTFNG</sequence>
<dbReference type="RefSeq" id="WP_060931921.1">
    <property type="nucleotide sequence ID" value="NZ_KQ959842.1"/>
</dbReference>
<feature type="domain" description="Baseplate J-like C-terminal" evidence="3">
    <location>
        <begin position="266"/>
        <end position="352"/>
    </location>
</feature>
<evidence type="ECO:0000313" key="5">
    <source>
        <dbReference type="Proteomes" id="UP000070394"/>
    </source>
</evidence>
<dbReference type="InterPro" id="IPR058531">
    <property type="entry name" value="Baseplate_J_M"/>
</dbReference>
<dbReference type="PATRIC" id="fig|467210.3.peg.2304"/>
<comment type="similarity">
    <text evidence="1">Belongs to the Mu gp47/PBSX XkdT family.</text>
</comment>
<dbReference type="Pfam" id="PF26078">
    <property type="entry name" value="Baseplate_J_M"/>
    <property type="match status" value="1"/>
</dbReference>
<dbReference type="InterPro" id="IPR052399">
    <property type="entry name" value="Phage_Baseplate_Assmbl_Protein"/>
</dbReference>
<protein>
    <submittedName>
        <fullName evidence="4">Uncharacterized protein</fullName>
    </submittedName>
</protein>
<evidence type="ECO:0000259" key="3">
    <source>
        <dbReference type="Pfam" id="PF26079"/>
    </source>
</evidence>
<proteinExistence type="inferred from homology"/>
<evidence type="ECO:0000259" key="2">
    <source>
        <dbReference type="Pfam" id="PF26078"/>
    </source>
</evidence>
<dbReference type="OrthoDB" id="2554267at2"/>
<dbReference type="STRING" id="467210.HMPREF1866_02326"/>
<dbReference type="PANTHER" id="PTHR37829">
    <property type="entry name" value="PHAGE-LIKE ELEMENT PBSX PROTEIN XKDT"/>
    <property type="match status" value="1"/>
</dbReference>
<name>A0A133ZG95_9FIRM</name>